<sequence>MRPALPEPPGIPPGARVPGAGLDLVDAAMLADQLGVPGTVFAERAFTARERRESRRRCRETGSAEAEHLAARWAAKEAFVKAWSQAVALRARAMGEPGGPLIAPEDLDWRQIEMVTDRWGRPSLLLSGQVAQAVEDSLGTGSAQAASWPVSVTHEAGWAAAIVLFQRP</sequence>
<feature type="binding site" evidence="8">
    <location>
        <position position="23"/>
    </location>
    <ligand>
        <name>Mg(2+)</name>
        <dbReference type="ChEBI" id="CHEBI:18420"/>
    </ligand>
</feature>
<dbReference type="HAMAP" id="MF_00101">
    <property type="entry name" value="AcpS"/>
    <property type="match status" value="1"/>
</dbReference>
<dbReference type="NCBIfam" id="TIGR00556">
    <property type="entry name" value="pantethn_trn"/>
    <property type="match status" value="1"/>
</dbReference>
<dbReference type="InterPro" id="IPR002582">
    <property type="entry name" value="ACPS"/>
</dbReference>
<proteinExistence type="inferred from homology"/>
<dbReference type="InterPro" id="IPR037143">
    <property type="entry name" value="4-PPantetheinyl_Trfase_dom_sf"/>
</dbReference>
<keyword evidence="8" id="KW-0963">Cytoplasm</keyword>
<accession>A0A3P1UZ16</accession>
<keyword evidence="7 8" id="KW-0275">Fatty acid biosynthesis</keyword>
<comment type="function">
    <text evidence="8">Transfers the 4'-phosphopantetheine moiety from coenzyme A to a Ser of acyl-carrier-protein.</text>
</comment>
<dbReference type="GO" id="GO:0005737">
    <property type="term" value="C:cytoplasm"/>
    <property type="evidence" value="ECO:0007669"/>
    <property type="project" value="UniProtKB-SubCell"/>
</dbReference>
<evidence type="ECO:0000313" key="11">
    <source>
        <dbReference type="Proteomes" id="UP000271272"/>
    </source>
</evidence>
<comment type="catalytic activity">
    <reaction evidence="8">
        <text>apo-[ACP] + CoA = holo-[ACP] + adenosine 3',5'-bisphosphate + H(+)</text>
        <dbReference type="Rhea" id="RHEA:12068"/>
        <dbReference type="Rhea" id="RHEA-COMP:9685"/>
        <dbReference type="Rhea" id="RHEA-COMP:9690"/>
        <dbReference type="ChEBI" id="CHEBI:15378"/>
        <dbReference type="ChEBI" id="CHEBI:29999"/>
        <dbReference type="ChEBI" id="CHEBI:57287"/>
        <dbReference type="ChEBI" id="CHEBI:58343"/>
        <dbReference type="ChEBI" id="CHEBI:64479"/>
        <dbReference type="EC" id="2.7.8.7"/>
    </reaction>
</comment>
<comment type="subcellular location">
    <subcellularLocation>
        <location evidence="8">Cytoplasm</location>
    </subcellularLocation>
</comment>
<feature type="binding site" evidence="8">
    <location>
        <position position="77"/>
    </location>
    <ligand>
        <name>Mg(2+)</name>
        <dbReference type="ChEBI" id="CHEBI:18420"/>
    </ligand>
</feature>
<comment type="caution">
    <text evidence="10">The sequence shown here is derived from an EMBL/GenBank/DDBJ whole genome shotgun (WGS) entry which is preliminary data.</text>
</comment>
<dbReference type="GO" id="GO:0006633">
    <property type="term" value="P:fatty acid biosynthetic process"/>
    <property type="evidence" value="ECO:0007669"/>
    <property type="project" value="UniProtKB-UniRule"/>
</dbReference>
<evidence type="ECO:0000256" key="5">
    <source>
        <dbReference type="ARBA" id="ARBA00022842"/>
    </source>
</evidence>
<dbReference type="EMBL" id="RQZC01000019">
    <property type="protein sequence ID" value="RRD27259.1"/>
    <property type="molecule type" value="Genomic_DNA"/>
</dbReference>
<comment type="similarity">
    <text evidence="8">Belongs to the P-Pant transferase superfamily. AcpS family.</text>
</comment>
<keyword evidence="3 8" id="KW-0479">Metal-binding</keyword>
<evidence type="ECO:0000256" key="3">
    <source>
        <dbReference type="ARBA" id="ARBA00022723"/>
    </source>
</evidence>
<dbReference type="GO" id="GO:0008897">
    <property type="term" value="F:holo-[acyl-carrier-protein] synthase activity"/>
    <property type="evidence" value="ECO:0007669"/>
    <property type="project" value="UniProtKB-UniRule"/>
</dbReference>
<evidence type="ECO:0000256" key="6">
    <source>
        <dbReference type="ARBA" id="ARBA00023098"/>
    </source>
</evidence>
<dbReference type="Pfam" id="PF01648">
    <property type="entry name" value="ACPS"/>
    <property type="match status" value="1"/>
</dbReference>
<evidence type="ECO:0000256" key="2">
    <source>
        <dbReference type="ARBA" id="ARBA00022679"/>
    </source>
</evidence>
<dbReference type="Proteomes" id="UP000271272">
    <property type="component" value="Unassembled WGS sequence"/>
</dbReference>
<dbReference type="SUPFAM" id="SSF56214">
    <property type="entry name" value="4'-phosphopantetheinyl transferase"/>
    <property type="match status" value="1"/>
</dbReference>
<evidence type="ECO:0000313" key="10">
    <source>
        <dbReference type="EMBL" id="RRD27259.1"/>
    </source>
</evidence>
<keyword evidence="2 8" id="KW-0808">Transferase</keyword>
<keyword evidence="5 8" id="KW-0460">Magnesium</keyword>
<organism evidence="10 11">
    <name type="scientific">Actinomyces bowdenii</name>
    <dbReference type="NCBI Taxonomy" id="131109"/>
    <lineage>
        <taxon>Bacteria</taxon>
        <taxon>Bacillati</taxon>
        <taxon>Actinomycetota</taxon>
        <taxon>Actinomycetes</taxon>
        <taxon>Actinomycetales</taxon>
        <taxon>Actinomycetaceae</taxon>
        <taxon>Actinomyces</taxon>
    </lineage>
</organism>
<keyword evidence="11" id="KW-1185">Reference proteome</keyword>
<keyword evidence="6 8" id="KW-0443">Lipid metabolism</keyword>
<dbReference type="GO" id="GO:0000287">
    <property type="term" value="F:magnesium ion binding"/>
    <property type="evidence" value="ECO:0007669"/>
    <property type="project" value="UniProtKB-UniRule"/>
</dbReference>
<gene>
    <name evidence="8" type="primary">acpS</name>
    <name evidence="10" type="ORF">EII10_09855</name>
</gene>
<dbReference type="OrthoDB" id="517356at2"/>
<dbReference type="InterPro" id="IPR008278">
    <property type="entry name" value="4-PPantetheinyl_Trfase_dom"/>
</dbReference>
<dbReference type="RefSeq" id="WP_124934334.1">
    <property type="nucleotide sequence ID" value="NZ_RQZC01000019.1"/>
</dbReference>
<comment type="cofactor">
    <cofactor evidence="8">
        <name>Mg(2+)</name>
        <dbReference type="ChEBI" id="CHEBI:18420"/>
    </cofactor>
</comment>
<dbReference type="Gene3D" id="3.90.470.20">
    <property type="entry name" value="4'-phosphopantetheinyl transferase domain"/>
    <property type="match status" value="1"/>
</dbReference>
<name>A0A3P1UZ16_9ACTO</name>
<evidence type="ECO:0000256" key="1">
    <source>
        <dbReference type="ARBA" id="ARBA00022516"/>
    </source>
</evidence>
<keyword evidence="4 8" id="KW-0276">Fatty acid metabolism</keyword>
<reference evidence="10 11" key="1">
    <citation type="submission" date="2018-11" db="EMBL/GenBank/DDBJ databases">
        <title>Genomes From Bacteria Associated with the Canine Oral Cavity: a Test Case for Automated Genome-Based Taxonomic Assignment.</title>
        <authorList>
            <person name="Coil D.A."/>
            <person name="Jospin G."/>
            <person name="Darling A.E."/>
            <person name="Wallis C."/>
            <person name="Davis I.J."/>
            <person name="Harris S."/>
            <person name="Eisen J.A."/>
            <person name="Holcombe L.J."/>
            <person name="O'Flynn C."/>
        </authorList>
    </citation>
    <scope>NUCLEOTIDE SEQUENCE [LARGE SCALE GENOMIC DNA]</scope>
    <source>
        <strain evidence="10 11">OH5050</strain>
    </source>
</reference>
<evidence type="ECO:0000256" key="8">
    <source>
        <dbReference type="HAMAP-Rule" id="MF_00101"/>
    </source>
</evidence>
<evidence type="ECO:0000259" key="9">
    <source>
        <dbReference type="Pfam" id="PF01648"/>
    </source>
</evidence>
<dbReference type="AlphaFoldDB" id="A0A3P1UZ16"/>
<evidence type="ECO:0000256" key="7">
    <source>
        <dbReference type="ARBA" id="ARBA00023160"/>
    </source>
</evidence>
<feature type="domain" description="4'-phosphopantetheinyl transferase" evidence="9">
    <location>
        <begin position="21"/>
        <end position="132"/>
    </location>
</feature>
<evidence type="ECO:0000256" key="4">
    <source>
        <dbReference type="ARBA" id="ARBA00022832"/>
    </source>
</evidence>
<dbReference type="EC" id="2.7.8.7" evidence="8"/>
<keyword evidence="1 8" id="KW-0444">Lipid biosynthesis</keyword>
<protein>
    <recommendedName>
        <fullName evidence="8">Holo-[acyl-carrier-protein] synthase</fullName>
        <shortName evidence="8">Holo-ACP synthase</shortName>
        <ecNumber evidence="8">2.7.8.7</ecNumber>
    </recommendedName>
    <alternativeName>
        <fullName evidence="8">4'-phosphopantetheinyl transferase AcpS</fullName>
    </alternativeName>
</protein>
<dbReference type="InterPro" id="IPR004568">
    <property type="entry name" value="Ppantetheine-prot_Trfase_dom"/>
</dbReference>